<dbReference type="EMBL" id="UYWY01026768">
    <property type="protein sequence ID" value="VDM50667.1"/>
    <property type="molecule type" value="Genomic_DNA"/>
</dbReference>
<dbReference type="InterPro" id="IPR052728">
    <property type="entry name" value="O2_lipid_transport_reg"/>
</dbReference>
<keyword evidence="1" id="KW-0472">Membrane</keyword>
<gene>
    <name evidence="2" type="ORF">TCNE_LOCUS19346</name>
</gene>
<keyword evidence="1" id="KW-0812">Transmembrane</keyword>
<dbReference type="PANTHER" id="PTHR11161">
    <property type="entry name" value="O-ACYLTRANSFERASE"/>
    <property type="match status" value="1"/>
</dbReference>
<evidence type="ECO:0008006" key="3">
    <source>
        <dbReference type="Google" id="ProtNLM"/>
    </source>
</evidence>
<feature type="transmembrane region" description="Helical" evidence="1">
    <location>
        <begin position="104"/>
        <end position="126"/>
    </location>
</feature>
<feature type="transmembrane region" description="Helical" evidence="1">
    <location>
        <begin position="12"/>
        <end position="29"/>
    </location>
</feature>
<dbReference type="AlphaFoldDB" id="A0A3P7HDI6"/>
<accession>A0A3P7HDI6</accession>
<keyword evidence="1" id="KW-1133">Transmembrane helix</keyword>
<feature type="transmembrane region" description="Helical" evidence="1">
    <location>
        <begin position="172"/>
        <end position="190"/>
    </location>
</feature>
<organism evidence="2">
    <name type="scientific">Toxocara canis</name>
    <name type="common">Canine roundworm</name>
    <dbReference type="NCBI Taxonomy" id="6265"/>
    <lineage>
        <taxon>Eukaryota</taxon>
        <taxon>Metazoa</taxon>
        <taxon>Ecdysozoa</taxon>
        <taxon>Nematoda</taxon>
        <taxon>Chromadorea</taxon>
        <taxon>Rhabditida</taxon>
        <taxon>Spirurina</taxon>
        <taxon>Ascaridomorpha</taxon>
        <taxon>Ascaridoidea</taxon>
        <taxon>Toxocaridae</taxon>
        <taxon>Toxocara</taxon>
    </lineage>
</organism>
<feature type="transmembrane region" description="Helical" evidence="1">
    <location>
        <begin position="65"/>
        <end position="83"/>
    </location>
</feature>
<protein>
    <recommendedName>
        <fullName evidence="3">Nose resistant to fluoxetine protein 6</fullName>
    </recommendedName>
</protein>
<name>A0A3P7HDI6_TOXCA</name>
<evidence type="ECO:0000256" key="1">
    <source>
        <dbReference type="SAM" id="Phobius"/>
    </source>
</evidence>
<evidence type="ECO:0000313" key="2">
    <source>
        <dbReference type="EMBL" id="VDM50667.1"/>
    </source>
</evidence>
<feature type="transmembrane region" description="Helical" evidence="1">
    <location>
        <begin position="138"/>
        <end position="160"/>
    </location>
</feature>
<sequence length="266" mass="30268">METYWPDVYVKPYIRCPPYLIGLLVGFALHKFGLHPVFPKVCSYHISLFLKFSIAFFIWKIALGWAISTIFGIGSVFGLYDYARTGEISEWMRVGYVLFGRNGYALSLAWVTFACATGYGGDFFLFTCPINSLLSWRAWIPLSRITFCAYLIHPILLQIYNFSRPHPFHFTTVYQMFYLFAVAVVMAYFTGFFLSLAFEVPVSILETLAVNRIMAKLRGPRRKKMMCDSDGATTSANRVEVKLLLGEANEKQSSDSKCQQNGSLES</sequence>
<dbReference type="PANTHER" id="PTHR11161:SF65">
    <property type="entry name" value="NOSE RESISTANT TO FLUOXETINE PROTEIN 6"/>
    <property type="match status" value="1"/>
</dbReference>
<proteinExistence type="predicted"/>
<reference evidence="2" key="1">
    <citation type="submission" date="2018-11" db="EMBL/GenBank/DDBJ databases">
        <authorList>
            <consortium name="Pathogen Informatics"/>
        </authorList>
    </citation>
    <scope>NUCLEOTIDE SEQUENCE [LARGE SCALE GENOMIC DNA]</scope>
</reference>